<dbReference type="Proteomes" id="UP001637996">
    <property type="component" value="Unassembled WGS sequence"/>
</dbReference>
<evidence type="ECO:0000313" key="1">
    <source>
        <dbReference type="EMBL" id="MFO3665024.1"/>
    </source>
</evidence>
<accession>A0ABW9M6N7</accession>
<evidence type="ECO:0000313" key="2">
    <source>
        <dbReference type="Proteomes" id="UP001637996"/>
    </source>
</evidence>
<comment type="caution">
    <text evidence="1">The sequence shown here is derived from an EMBL/GenBank/DDBJ whole genome shotgun (WGS) entry which is preliminary data.</text>
</comment>
<dbReference type="RefSeq" id="WP_394022918.1">
    <property type="nucleotide sequence ID" value="NZ_JBGMEI010000002.1"/>
</dbReference>
<name>A0ABW9M6N7_9FIRM</name>
<gene>
    <name evidence="1" type="ORF">ACCQ41_01960</name>
</gene>
<dbReference type="EMBL" id="JBGMEI010000002">
    <property type="protein sequence ID" value="MFO3665024.1"/>
    <property type="molecule type" value="Genomic_DNA"/>
</dbReference>
<protein>
    <submittedName>
        <fullName evidence="1">Uncharacterized protein</fullName>
    </submittedName>
</protein>
<reference evidence="1 2" key="1">
    <citation type="journal article" date="2025" name="Anaerobe">
        <title>Description of Anaerococcus kampingiae sp. nov., Anaerococcus groningensis sp. nov., Anaerococcus martiniensis sp. nov., and Anaerococcus cruorum sp. nov., isolated from human clinical specimens.</title>
        <authorList>
            <person name="Boiten K.E."/>
            <person name="Meijer J."/>
            <person name="van Wezel E.M."/>
            <person name="Veloo A.C.M."/>
        </authorList>
    </citation>
    <scope>NUCLEOTIDE SEQUENCE [LARGE SCALE GENOMIC DNA]</scope>
    <source>
        <strain evidence="1 2">ENR0831</strain>
    </source>
</reference>
<organism evidence="1 2">
    <name type="scientific">Anaerococcus martiniensis</name>
    <dbReference type="NCBI Taxonomy" id="3115615"/>
    <lineage>
        <taxon>Bacteria</taxon>
        <taxon>Bacillati</taxon>
        <taxon>Bacillota</taxon>
        <taxon>Tissierellia</taxon>
        <taxon>Tissierellales</taxon>
        <taxon>Peptoniphilaceae</taxon>
        <taxon>Anaerococcus</taxon>
    </lineage>
</organism>
<sequence>MMGKFEPTGQKVDDIINKLPSNRKIEDTNTLVDLYLSISGFEPLVWYPGIVGFGEYTLYN</sequence>
<proteinExistence type="predicted"/>
<keyword evidence="2" id="KW-1185">Reference proteome</keyword>